<accession>A0ABW1NLS7</accession>
<dbReference type="PANTHER" id="PTHR45527:SF1">
    <property type="entry name" value="FATTY ACID SYNTHASE"/>
    <property type="match status" value="1"/>
</dbReference>
<organism evidence="2 3">
    <name type="scientific">Sphaerisporangium aureirubrum</name>
    <dbReference type="NCBI Taxonomy" id="1544736"/>
    <lineage>
        <taxon>Bacteria</taxon>
        <taxon>Bacillati</taxon>
        <taxon>Actinomycetota</taxon>
        <taxon>Actinomycetes</taxon>
        <taxon>Streptosporangiales</taxon>
        <taxon>Streptosporangiaceae</taxon>
        <taxon>Sphaerisporangium</taxon>
    </lineage>
</organism>
<name>A0ABW1NLS7_9ACTN</name>
<sequence>MHTVVAGAVGTSGLLHKVMTGHDAGRVAFRFVGAGPPVELTYGGLERCAGRLAHALRRAGVGPGRVVALLLERGPDLLVAQLAVVMSGAAWMPLDPRNPAARLAFQVGDAAAPLVLTTSDLAGLAAEVAPGTAVWILDDPLRRAELAGHPDTVPDVDVRPEDPAYVIYTSGSTGTPKGVLVSHRSAYTYCRNAVEHHGITAADVLPQVANPAFDASLLDTFGALLAGATIVSAPLTVITDPGGFTALVHSEGVTFSFLPPAFLRLLDPGEFTGSRLRGFVAGGEALAAELQARWARPGLTIHQGYGPTETTVACANYVCPDTPMEGKVPIGTTLPHHRAYVLNKRLRPVPVGISGELYISGAGVAHGYLNRPGLTAQRFVPDPYSGRPGERMYATGDLVRWRPDGQLEYLGRTDRQIKLRGQRVELGEIEHVLA</sequence>
<comment type="caution">
    <text evidence="2">The sequence shown here is derived from an EMBL/GenBank/DDBJ whole genome shotgun (WGS) entry which is preliminary data.</text>
</comment>
<dbReference type="PRINTS" id="PR00154">
    <property type="entry name" value="AMPBINDING"/>
</dbReference>
<reference evidence="3" key="1">
    <citation type="journal article" date="2019" name="Int. J. Syst. Evol. Microbiol.">
        <title>The Global Catalogue of Microorganisms (GCM) 10K type strain sequencing project: providing services to taxonomists for standard genome sequencing and annotation.</title>
        <authorList>
            <consortium name="The Broad Institute Genomics Platform"/>
            <consortium name="The Broad Institute Genome Sequencing Center for Infectious Disease"/>
            <person name="Wu L."/>
            <person name="Ma J."/>
        </authorList>
    </citation>
    <scope>NUCLEOTIDE SEQUENCE [LARGE SCALE GENOMIC DNA]</scope>
    <source>
        <strain evidence="3">JCM 30346</strain>
    </source>
</reference>
<dbReference type="InterPro" id="IPR000873">
    <property type="entry name" value="AMP-dep_synth/lig_dom"/>
</dbReference>
<dbReference type="InterPro" id="IPR045851">
    <property type="entry name" value="AMP-bd_C_sf"/>
</dbReference>
<dbReference type="InterPro" id="IPR020459">
    <property type="entry name" value="AMP-binding"/>
</dbReference>
<dbReference type="Gene3D" id="2.30.38.10">
    <property type="entry name" value="Luciferase, Domain 3"/>
    <property type="match status" value="1"/>
</dbReference>
<keyword evidence="3" id="KW-1185">Reference proteome</keyword>
<dbReference type="RefSeq" id="WP_380755804.1">
    <property type="nucleotide sequence ID" value="NZ_JBHSRF010000031.1"/>
</dbReference>
<dbReference type="CDD" id="cd05930">
    <property type="entry name" value="A_NRPS"/>
    <property type="match status" value="1"/>
</dbReference>
<dbReference type="Gene3D" id="3.30.300.30">
    <property type="match status" value="1"/>
</dbReference>
<dbReference type="PANTHER" id="PTHR45527">
    <property type="entry name" value="NONRIBOSOMAL PEPTIDE SYNTHETASE"/>
    <property type="match status" value="1"/>
</dbReference>
<evidence type="ECO:0000313" key="3">
    <source>
        <dbReference type="Proteomes" id="UP001596137"/>
    </source>
</evidence>
<dbReference type="Gene3D" id="3.40.50.980">
    <property type="match status" value="2"/>
</dbReference>
<evidence type="ECO:0000313" key="2">
    <source>
        <dbReference type="EMBL" id="MFC6083624.1"/>
    </source>
</evidence>
<dbReference type="InterPro" id="IPR010071">
    <property type="entry name" value="AA_adenyl_dom"/>
</dbReference>
<evidence type="ECO:0000259" key="1">
    <source>
        <dbReference type="Pfam" id="PF00501"/>
    </source>
</evidence>
<protein>
    <submittedName>
        <fullName evidence="2">Amino acid adenylation domain-containing protein</fullName>
    </submittedName>
</protein>
<feature type="non-terminal residue" evidence="2">
    <location>
        <position position="434"/>
    </location>
</feature>
<dbReference type="Proteomes" id="UP001596137">
    <property type="component" value="Unassembled WGS sequence"/>
</dbReference>
<dbReference type="Pfam" id="PF00501">
    <property type="entry name" value="AMP-binding"/>
    <property type="match status" value="1"/>
</dbReference>
<dbReference type="NCBIfam" id="TIGR01733">
    <property type="entry name" value="AA-adenyl-dom"/>
    <property type="match status" value="1"/>
</dbReference>
<proteinExistence type="predicted"/>
<dbReference type="InterPro" id="IPR020845">
    <property type="entry name" value="AMP-binding_CS"/>
</dbReference>
<gene>
    <name evidence="2" type="ORF">ACFP1K_20820</name>
</gene>
<dbReference type="SUPFAM" id="SSF56801">
    <property type="entry name" value="Acetyl-CoA synthetase-like"/>
    <property type="match status" value="1"/>
</dbReference>
<dbReference type="PROSITE" id="PS00455">
    <property type="entry name" value="AMP_BINDING"/>
    <property type="match status" value="1"/>
</dbReference>
<dbReference type="EMBL" id="JBHSRF010000031">
    <property type="protein sequence ID" value="MFC6083624.1"/>
    <property type="molecule type" value="Genomic_DNA"/>
</dbReference>
<feature type="domain" description="AMP-dependent synthetase/ligase" evidence="1">
    <location>
        <begin position="25"/>
        <end position="369"/>
    </location>
</feature>